<organism evidence="10">
    <name type="scientific">Soboliphyme baturini</name>
    <dbReference type="NCBI Taxonomy" id="241478"/>
    <lineage>
        <taxon>Eukaryota</taxon>
        <taxon>Metazoa</taxon>
        <taxon>Ecdysozoa</taxon>
        <taxon>Nematoda</taxon>
        <taxon>Enoplea</taxon>
        <taxon>Dorylaimia</taxon>
        <taxon>Dioctophymatida</taxon>
        <taxon>Dioctophymatoidea</taxon>
        <taxon>Soboliphymatidae</taxon>
        <taxon>Soboliphyme</taxon>
    </lineage>
</organism>
<dbReference type="WBParaSite" id="SBAD_0000759801-mRNA-1">
    <property type="protein sequence ID" value="SBAD_0000759801-mRNA-1"/>
    <property type="gene ID" value="SBAD_0000759801"/>
</dbReference>
<evidence type="ECO:0000313" key="9">
    <source>
        <dbReference type="Proteomes" id="UP000270296"/>
    </source>
</evidence>
<proteinExistence type="predicted"/>
<dbReference type="AlphaFoldDB" id="A0A183IUM7"/>
<feature type="signal peptide" evidence="5">
    <location>
        <begin position="1"/>
        <end position="23"/>
    </location>
</feature>
<evidence type="ECO:0000256" key="3">
    <source>
        <dbReference type="ARBA" id="ARBA00022801"/>
    </source>
</evidence>
<evidence type="ECO:0000256" key="4">
    <source>
        <dbReference type="ARBA" id="ARBA00023228"/>
    </source>
</evidence>
<dbReference type="EC" id="3.5.1.23" evidence="2"/>
<comment type="subcellular location">
    <subcellularLocation>
        <location evidence="1">Lysosome</location>
    </subcellularLocation>
</comment>
<feature type="domain" description="Acid ceramidase N-terminal" evidence="7">
    <location>
        <begin position="45"/>
        <end position="102"/>
    </location>
</feature>
<evidence type="ECO:0000256" key="2">
    <source>
        <dbReference type="ARBA" id="ARBA00011891"/>
    </source>
</evidence>
<dbReference type="InterPro" id="IPR029130">
    <property type="entry name" value="Acid_ceramidase_N"/>
</dbReference>
<dbReference type="GO" id="GO:0005764">
    <property type="term" value="C:lysosome"/>
    <property type="evidence" value="ECO:0007669"/>
    <property type="project" value="UniProtKB-SubCell"/>
</dbReference>
<gene>
    <name evidence="8" type="ORF">SBAD_LOCUS7324</name>
</gene>
<keyword evidence="3" id="KW-0378">Hydrolase</keyword>
<keyword evidence="4" id="KW-0458">Lysosome</keyword>
<evidence type="ECO:0000313" key="10">
    <source>
        <dbReference type="WBParaSite" id="SBAD_0000759801-mRNA-1"/>
    </source>
</evidence>
<reference evidence="10" key="1">
    <citation type="submission" date="2016-06" db="UniProtKB">
        <authorList>
            <consortium name="WormBaseParasite"/>
        </authorList>
    </citation>
    <scope>IDENTIFICATION</scope>
</reference>
<dbReference type="Pfam" id="PF02275">
    <property type="entry name" value="CBAH"/>
    <property type="match status" value="1"/>
</dbReference>
<reference evidence="8 9" key="2">
    <citation type="submission" date="2018-11" db="EMBL/GenBank/DDBJ databases">
        <authorList>
            <consortium name="Pathogen Informatics"/>
        </authorList>
    </citation>
    <scope>NUCLEOTIDE SEQUENCE [LARGE SCALE GENOMIC DNA]</scope>
</reference>
<dbReference type="PANTHER" id="PTHR28583">
    <property type="entry name" value="ACID AMIDASE"/>
    <property type="match status" value="1"/>
</dbReference>
<evidence type="ECO:0000259" key="6">
    <source>
        <dbReference type="Pfam" id="PF02275"/>
    </source>
</evidence>
<name>A0A183IUM7_9BILA</name>
<feature type="domain" description="Choloylglycine hydrolase/NAAA C-terminal" evidence="6">
    <location>
        <begin position="149"/>
        <end position="257"/>
    </location>
</feature>
<keyword evidence="9" id="KW-1185">Reference proteome</keyword>
<feature type="chain" id="PRO_5043140221" description="ceramidase" evidence="5">
    <location>
        <begin position="24"/>
        <end position="273"/>
    </location>
</feature>
<dbReference type="EMBL" id="UZAM01010528">
    <property type="protein sequence ID" value="VDP12711.1"/>
    <property type="molecule type" value="Genomic_DNA"/>
</dbReference>
<evidence type="ECO:0000259" key="7">
    <source>
        <dbReference type="Pfam" id="PF15508"/>
    </source>
</evidence>
<protein>
    <recommendedName>
        <fullName evidence="2">ceramidase</fullName>
        <ecNumber evidence="2">3.5.1.23</ecNumber>
    </recommendedName>
</protein>
<evidence type="ECO:0000256" key="5">
    <source>
        <dbReference type="SAM" id="SignalP"/>
    </source>
</evidence>
<dbReference type="Pfam" id="PF15508">
    <property type="entry name" value="NAAA-beta"/>
    <property type="match status" value="1"/>
</dbReference>
<sequence length="273" mass="30753">MSVCATMVGALILLASIVVRVSTVTLPPPYTEQCLAGERLNPVEPVPTYVINLNEKPAKRWARLASDYSQKIIDMLVVKNITYPLFHGKVIKFVDSEMSKMNYYLPQPYQDEIQGIATVLKIPVGQIVINLDFGLLLGWSPEQHDWLLTNTLRPLVVNIDWQVNGRVIFKSTNFAGFIGVLNGVKPKAFSLSANERFDWNGGYLGVMEWLMRLEDNKWMFWITREIMEKAGSYQEAVTVLKKVRLMAPIYFIVGGAASGNKICIKRAGVAQRI</sequence>
<dbReference type="InterPro" id="IPR029132">
    <property type="entry name" value="CBAH/NAAA_C"/>
</dbReference>
<dbReference type="GO" id="GO:0017040">
    <property type="term" value="F:N-acylsphingosine amidohydrolase activity"/>
    <property type="evidence" value="ECO:0007669"/>
    <property type="project" value="UniProtKB-EC"/>
</dbReference>
<evidence type="ECO:0000313" key="8">
    <source>
        <dbReference type="EMBL" id="VDP12711.1"/>
    </source>
</evidence>
<evidence type="ECO:0000256" key="1">
    <source>
        <dbReference type="ARBA" id="ARBA00004371"/>
    </source>
</evidence>
<dbReference type="PANTHER" id="PTHR28583:SF1">
    <property type="entry name" value="ACID CERAMIDASE"/>
    <property type="match status" value="1"/>
</dbReference>
<dbReference type="Proteomes" id="UP000270296">
    <property type="component" value="Unassembled WGS sequence"/>
</dbReference>
<accession>A0A183IUM7</accession>
<keyword evidence="5" id="KW-0732">Signal</keyword>
<dbReference type="OrthoDB" id="5273684at2759"/>